<evidence type="ECO:0000256" key="2">
    <source>
        <dbReference type="ARBA" id="ARBA00022771"/>
    </source>
</evidence>
<feature type="domain" description="C3H1-type" evidence="7">
    <location>
        <begin position="272"/>
        <end position="299"/>
    </location>
</feature>
<dbReference type="Gene3D" id="3.40.50.150">
    <property type="entry name" value="Vaccinia Virus protein VP39"/>
    <property type="match status" value="1"/>
</dbReference>
<evidence type="ECO:0000256" key="4">
    <source>
        <dbReference type="PROSITE-ProRule" id="PRU00723"/>
    </source>
</evidence>
<keyword evidence="10" id="KW-1185">Reference proteome</keyword>
<feature type="compositionally biased region" description="Basic and acidic residues" evidence="6">
    <location>
        <begin position="97"/>
        <end position="107"/>
    </location>
</feature>
<dbReference type="InterPro" id="IPR000571">
    <property type="entry name" value="Znf_CCCH"/>
</dbReference>
<dbReference type="OrthoDB" id="198480at2759"/>
<evidence type="ECO:0000256" key="3">
    <source>
        <dbReference type="ARBA" id="ARBA00022833"/>
    </source>
</evidence>
<dbReference type="GO" id="GO:0003950">
    <property type="term" value="F:NAD+ poly-ADP-ribosyltransferase activity"/>
    <property type="evidence" value="ECO:0007669"/>
    <property type="project" value="InterPro"/>
</dbReference>
<feature type="domain" description="PARP catalytic" evidence="8">
    <location>
        <begin position="396"/>
        <end position="622"/>
    </location>
</feature>
<feature type="coiled-coil region" evidence="5">
    <location>
        <begin position="4"/>
        <end position="75"/>
    </location>
</feature>
<dbReference type="PROSITE" id="PS51059">
    <property type="entry name" value="PARP_CATALYTIC"/>
    <property type="match status" value="1"/>
</dbReference>
<dbReference type="SMART" id="SM00356">
    <property type="entry name" value="ZnF_C3H1"/>
    <property type="match status" value="1"/>
</dbReference>
<sequence>MSERAEWKQEKNRLMVQCEQYSQELDQCKKDWTCLKQEATSLQQQMEESKEAEQIKKLRSEIRLLKSRLASSNATVERLMSRIGRMEEPDTAEGETAESKKHEKPLRELQKQLKDKDEELRQSSKRLNEVDKELVDAQSSNRDLKETQAQLKSRIRTLEAALEEADGALLCRLQKILGITAVRERSQEEVDKLRDGLRKQVKSKERPHHWKVGLLDSVKFKRQQIESIVTELSEVEVQRLSLQSEYIKAKAKLDKRGKQKTLAEVTVSSQQGFKTELCVFFKTDSCTKGKACTFAHGEAELIKSGSRQSDACSNDIETDSRLKEFQDLNERVKSLKSDKRQLEAEICKFEMDDELHQYNDALQAAEDVCSALGEQDFASKLFNPGVPTKEDRRDIKPDSTLFRFVKGLMLRSLTHSRLSFHSNEWCQLAQYDIIHINACINPELSTRYKFEQLKLAQKHPDGVKLPGKLHALELDSSVGELALFHGCREEVVPQILQQGFDFRIAGRNKGTMFGAGTYFAENASKSDFYSEPNTHGLRHMILAKVLVGHPYIAKGSGSWTRPPARDMPDQQVAGDGLYDSVMGERRDLEGCVDHREFIIYHQHRAVPLAVITYKHSYFPLDIFWPQNRRQLYAQILPHTPVELDQILLDVSTLAAMPPWPWGHLIYHEVLQKAFLSGVPGQLAEFGVGLGGSSLFFGQLARREGRKLLAVDSFEGLPAPDARDNLYFVEGDFGFDGDHRTFFRELLVSFGLADTVALAISPFRDVQLPSLFQQLAFVHIDGDLYQSVLDAFEKVWDRVSDGGIVVVDDFFHKVQGPARATADFFKARKMEPPVLFVVPAYAVLLVKGRYATIDGKSDAFRALDGNFYSFELLRGYEPLVQAVRASIARAGRASGPRPGQNALAFLDFLSYPVDGAQSGADIFRYLAPLEDMIDLSDGGAFVPNGPRQARRMRIPLRRPEHAFTDCRPAQTELCSKLGLAVLENASHMGLEQIEAEVERLADELNPWEATAATHNAERLDQIAAWPQG</sequence>
<dbReference type="PANTHER" id="PTHR45740">
    <property type="entry name" value="POLY [ADP-RIBOSE] POLYMERASE"/>
    <property type="match status" value="1"/>
</dbReference>
<dbReference type="InterPro" id="IPR029063">
    <property type="entry name" value="SAM-dependent_MTases_sf"/>
</dbReference>
<protein>
    <submittedName>
        <fullName evidence="9">Parp12 protein</fullName>
    </submittedName>
</protein>
<evidence type="ECO:0000256" key="5">
    <source>
        <dbReference type="SAM" id="Coils"/>
    </source>
</evidence>
<accession>A0A812PRW0</accession>
<evidence type="ECO:0000313" key="10">
    <source>
        <dbReference type="Proteomes" id="UP000604046"/>
    </source>
</evidence>
<name>A0A812PRW0_9DINO</name>
<proteinExistence type="predicted"/>
<dbReference type="PANTHER" id="PTHR45740:SF2">
    <property type="entry name" value="POLY [ADP-RIBOSE] POLYMERASE"/>
    <property type="match status" value="1"/>
</dbReference>
<keyword evidence="2 4" id="KW-0863">Zinc-finger</keyword>
<dbReference type="SUPFAM" id="SSF56399">
    <property type="entry name" value="ADP-ribosylation"/>
    <property type="match status" value="1"/>
</dbReference>
<gene>
    <name evidence="9" type="primary">Parp12</name>
    <name evidence="9" type="ORF">SNAT2548_LOCUS19232</name>
</gene>
<dbReference type="GO" id="GO:0005634">
    <property type="term" value="C:nucleus"/>
    <property type="evidence" value="ECO:0007669"/>
    <property type="project" value="TreeGrafter"/>
</dbReference>
<evidence type="ECO:0000256" key="6">
    <source>
        <dbReference type="SAM" id="MobiDB-lite"/>
    </source>
</evidence>
<dbReference type="InterPro" id="IPR051712">
    <property type="entry name" value="ARTD-AVP"/>
</dbReference>
<dbReference type="SUPFAM" id="SSF90229">
    <property type="entry name" value="CCCH zinc finger"/>
    <property type="match status" value="1"/>
</dbReference>
<evidence type="ECO:0000313" key="9">
    <source>
        <dbReference type="EMBL" id="CAE7359093.1"/>
    </source>
</evidence>
<feature type="region of interest" description="Disordered" evidence="6">
    <location>
        <begin position="83"/>
        <end position="107"/>
    </location>
</feature>
<dbReference type="Proteomes" id="UP000604046">
    <property type="component" value="Unassembled WGS sequence"/>
</dbReference>
<dbReference type="PROSITE" id="PS50103">
    <property type="entry name" value="ZF_C3H1"/>
    <property type="match status" value="1"/>
</dbReference>
<reference evidence="9" key="1">
    <citation type="submission" date="2021-02" db="EMBL/GenBank/DDBJ databases">
        <authorList>
            <person name="Dougan E. K."/>
            <person name="Rhodes N."/>
            <person name="Thang M."/>
            <person name="Chan C."/>
        </authorList>
    </citation>
    <scope>NUCLEOTIDE SEQUENCE</scope>
</reference>
<dbReference type="Gene3D" id="3.90.228.10">
    <property type="match status" value="1"/>
</dbReference>
<comment type="caution">
    <text evidence="9">The sequence shown here is derived from an EMBL/GenBank/DDBJ whole genome shotgun (WGS) entry which is preliminary data.</text>
</comment>
<dbReference type="Gene3D" id="4.10.1000.10">
    <property type="entry name" value="Zinc finger, CCCH-type"/>
    <property type="match status" value="1"/>
</dbReference>
<dbReference type="EMBL" id="CAJNDS010002170">
    <property type="protein sequence ID" value="CAE7359093.1"/>
    <property type="molecule type" value="Genomic_DNA"/>
</dbReference>
<dbReference type="InterPro" id="IPR012317">
    <property type="entry name" value="Poly(ADP-ribose)pol_cat_dom"/>
</dbReference>
<dbReference type="Pfam" id="PF00644">
    <property type="entry name" value="PARP"/>
    <property type="match status" value="1"/>
</dbReference>
<feature type="zinc finger region" description="C3H1-type" evidence="4">
    <location>
        <begin position="272"/>
        <end position="299"/>
    </location>
</feature>
<keyword evidence="3 4" id="KW-0862">Zinc</keyword>
<dbReference type="AlphaFoldDB" id="A0A812PRW0"/>
<keyword evidence="1 4" id="KW-0479">Metal-binding</keyword>
<dbReference type="SUPFAM" id="SSF53335">
    <property type="entry name" value="S-adenosyl-L-methionine-dependent methyltransferases"/>
    <property type="match status" value="1"/>
</dbReference>
<dbReference type="InterPro" id="IPR008884">
    <property type="entry name" value="TylF_MeTrfase"/>
</dbReference>
<organism evidence="9 10">
    <name type="scientific">Symbiodinium natans</name>
    <dbReference type="NCBI Taxonomy" id="878477"/>
    <lineage>
        <taxon>Eukaryota</taxon>
        <taxon>Sar</taxon>
        <taxon>Alveolata</taxon>
        <taxon>Dinophyceae</taxon>
        <taxon>Suessiales</taxon>
        <taxon>Symbiodiniaceae</taxon>
        <taxon>Symbiodinium</taxon>
    </lineage>
</organism>
<dbReference type="InterPro" id="IPR036855">
    <property type="entry name" value="Znf_CCCH_sf"/>
</dbReference>
<dbReference type="Pfam" id="PF05711">
    <property type="entry name" value="TylF"/>
    <property type="match status" value="1"/>
</dbReference>
<evidence type="ECO:0000256" key="1">
    <source>
        <dbReference type="ARBA" id="ARBA00022723"/>
    </source>
</evidence>
<dbReference type="GO" id="GO:1990404">
    <property type="term" value="F:NAD+-protein mono-ADP-ribosyltransferase activity"/>
    <property type="evidence" value="ECO:0007669"/>
    <property type="project" value="TreeGrafter"/>
</dbReference>
<dbReference type="GO" id="GO:0008270">
    <property type="term" value="F:zinc ion binding"/>
    <property type="evidence" value="ECO:0007669"/>
    <property type="project" value="UniProtKB-KW"/>
</dbReference>
<evidence type="ECO:0000259" key="7">
    <source>
        <dbReference type="PROSITE" id="PS50103"/>
    </source>
</evidence>
<keyword evidence="5" id="KW-0175">Coiled coil</keyword>
<evidence type="ECO:0000259" key="8">
    <source>
        <dbReference type="PROSITE" id="PS51059"/>
    </source>
</evidence>